<dbReference type="HOGENOM" id="CLU_056788_14_0_3"/>
<proteinExistence type="predicted"/>
<evidence type="ECO:0000259" key="1">
    <source>
        <dbReference type="Pfam" id="PF13358"/>
    </source>
</evidence>
<dbReference type="EMBL" id="DS989854">
    <property type="protein sequence ID" value="EDX74134.1"/>
    <property type="molecule type" value="Genomic_DNA"/>
</dbReference>
<dbReference type="InterPro" id="IPR038717">
    <property type="entry name" value="Tc1-like_DDE_dom"/>
</dbReference>
<keyword evidence="3" id="KW-1185">Reference proteome</keyword>
<feature type="domain" description="Tc1-like transposase DDE" evidence="1">
    <location>
        <begin position="1"/>
        <end position="50"/>
    </location>
</feature>
<dbReference type="GO" id="GO:0003676">
    <property type="term" value="F:nucleic acid binding"/>
    <property type="evidence" value="ECO:0007669"/>
    <property type="project" value="InterPro"/>
</dbReference>
<dbReference type="Pfam" id="PF13358">
    <property type="entry name" value="DDE_3"/>
    <property type="match status" value="1"/>
</dbReference>
<dbReference type="PANTHER" id="PTHR46564">
    <property type="entry name" value="TRANSPOSASE"/>
    <property type="match status" value="1"/>
</dbReference>
<dbReference type="STRING" id="118168.MC7420_4119"/>
<name>B4VV59_9CYAN</name>
<protein>
    <recommendedName>
        <fullName evidence="1">Tc1-like transposase DDE domain-containing protein</fullName>
    </recommendedName>
</protein>
<dbReference type="Proteomes" id="UP000003835">
    <property type="component" value="Unassembled WGS sequence"/>
</dbReference>
<reference evidence="2 3" key="1">
    <citation type="submission" date="2008-07" db="EMBL/GenBank/DDBJ databases">
        <authorList>
            <person name="Tandeau de Marsac N."/>
            <person name="Ferriera S."/>
            <person name="Johnson J."/>
            <person name="Kravitz S."/>
            <person name="Beeson K."/>
            <person name="Sutton G."/>
            <person name="Rogers Y.-H."/>
            <person name="Friedman R."/>
            <person name="Frazier M."/>
            <person name="Venter J.C."/>
        </authorList>
    </citation>
    <scope>NUCLEOTIDE SEQUENCE [LARGE SCALE GENOMIC DNA]</scope>
    <source>
        <strain evidence="2 3">PCC 7420</strain>
    </source>
</reference>
<organism evidence="2 3">
    <name type="scientific">Coleofasciculus chthonoplastes PCC 7420</name>
    <dbReference type="NCBI Taxonomy" id="118168"/>
    <lineage>
        <taxon>Bacteria</taxon>
        <taxon>Bacillati</taxon>
        <taxon>Cyanobacteriota</taxon>
        <taxon>Cyanophyceae</taxon>
        <taxon>Coleofasciculales</taxon>
        <taxon>Coleofasciculaceae</taxon>
        <taxon>Coleofasciculus</taxon>
    </lineage>
</organism>
<gene>
    <name evidence="2" type="ORF">MC7420_4119</name>
</gene>
<dbReference type="AlphaFoldDB" id="B4VV59"/>
<dbReference type="eggNOG" id="COG3335">
    <property type="taxonomic scope" value="Bacteria"/>
</dbReference>
<accession>B4VV59</accession>
<dbReference type="Gene3D" id="3.30.420.10">
    <property type="entry name" value="Ribonuclease H-like superfamily/Ribonuclease H"/>
    <property type="match status" value="1"/>
</dbReference>
<sequence length="69" mass="8171">MDNAPFHNSRKIRELIEKAGCELLFLPTYSPDLNPIEHWWHKVKTAIRKELPKHDFNIHKAADSAFQYL</sequence>
<evidence type="ECO:0000313" key="3">
    <source>
        <dbReference type="Proteomes" id="UP000003835"/>
    </source>
</evidence>
<dbReference type="PANTHER" id="PTHR46564:SF1">
    <property type="entry name" value="TRANSPOSASE"/>
    <property type="match status" value="1"/>
</dbReference>
<evidence type="ECO:0000313" key="2">
    <source>
        <dbReference type="EMBL" id="EDX74134.1"/>
    </source>
</evidence>
<dbReference type="InterPro" id="IPR036397">
    <property type="entry name" value="RNaseH_sf"/>
</dbReference>